<dbReference type="EC" id="2.3.1.5" evidence="2"/>
<dbReference type="InterPro" id="IPR001447">
    <property type="entry name" value="Arylamine_N-AcTrfase"/>
</dbReference>
<dbReference type="AlphaFoldDB" id="A0A443RVA8"/>
<dbReference type="Gene3D" id="3.30.2140.20">
    <property type="match status" value="1"/>
</dbReference>
<dbReference type="EMBL" id="NCKV01031720">
    <property type="protein sequence ID" value="RWS18979.1"/>
    <property type="molecule type" value="Genomic_DNA"/>
</dbReference>
<comment type="caution">
    <text evidence="4">The sequence shown here is derived from an EMBL/GenBank/DDBJ whole genome shotgun (WGS) entry which is preliminary data.</text>
</comment>
<dbReference type="PANTHER" id="PTHR11786">
    <property type="entry name" value="N-HYDROXYARYLAMINE O-ACETYLTRANSFERASE"/>
    <property type="match status" value="1"/>
</dbReference>
<dbReference type="InterPro" id="IPR053710">
    <property type="entry name" value="Arylamine_NAT_domain_sf"/>
</dbReference>
<dbReference type="VEuPathDB" id="VectorBase:LDEU013061"/>
<accession>A0A443RVA8</accession>
<evidence type="ECO:0000256" key="3">
    <source>
        <dbReference type="SAM" id="SignalP"/>
    </source>
</evidence>
<organism evidence="4 5">
    <name type="scientific">Leptotrombidium deliense</name>
    <dbReference type="NCBI Taxonomy" id="299467"/>
    <lineage>
        <taxon>Eukaryota</taxon>
        <taxon>Metazoa</taxon>
        <taxon>Ecdysozoa</taxon>
        <taxon>Arthropoda</taxon>
        <taxon>Chelicerata</taxon>
        <taxon>Arachnida</taxon>
        <taxon>Acari</taxon>
        <taxon>Acariformes</taxon>
        <taxon>Trombidiformes</taxon>
        <taxon>Prostigmata</taxon>
        <taxon>Anystina</taxon>
        <taxon>Parasitengona</taxon>
        <taxon>Trombiculoidea</taxon>
        <taxon>Trombiculidae</taxon>
        <taxon>Leptotrombidium</taxon>
    </lineage>
</organism>
<evidence type="ECO:0000313" key="4">
    <source>
        <dbReference type="EMBL" id="RWS18979.1"/>
    </source>
</evidence>
<comment type="similarity">
    <text evidence="1">Belongs to the arylamine N-acetyltransferase family.</text>
</comment>
<keyword evidence="4" id="KW-0808">Transferase</keyword>
<dbReference type="OrthoDB" id="10260017at2759"/>
<evidence type="ECO:0000256" key="2">
    <source>
        <dbReference type="ARBA" id="ARBA00012701"/>
    </source>
</evidence>
<evidence type="ECO:0000313" key="5">
    <source>
        <dbReference type="Proteomes" id="UP000288716"/>
    </source>
</evidence>
<feature type="chain" id="PRO_5019337363" description="arylamine N-acetyltransferase" evidence="3">
    <location>
        <begin position="18"/>
        <end position="183"/>
    </location>
</feature>
<proteinExistence type="inferred from homology"/>
<sequence length="183" mass="21321">MYLLLLSLNFDVILIASSHVRREGDTTVDHPACLVKIDDCQYLVDVADGYCSSRIPVNLNGDLVEDVNFSYKVANDGHQYTLKIKENDEWKDRYIFNLKPKTIEYFKNEFTGSTTEKIFNEIIFLVNTTTVEKKVIFDKRFICFNGKEKRTTDIDENCFQEIIRTHFGVPENLIPIHFQKLLP</sequence>
<feature type="signal peptide" evidence="3">
    <location>
        <begin position="1"/>
        <end position="17"/>
    </location>
</feature>
<keyword evidence="3" id="KW-0732">Signal</keyword>
<dbReference type="STRING" id="299467.A0A443RVA8"/>
<reference evidence="4 5" key="1">
    <citation type="journal article" date="2018" name="Gigascience">
        <title>Genomes of trombidid mites reveal novel predicted allergens and laterally-transferred genes associated with secondary metabolism.</title>
        <authorList>
            <person name="Dong X."/>
            <person name="Chaisiri K."/>
            <person name="Xia D."/>
            <person name="Armstrong S.D."/>
            <person name="Fang Y."/>
            <person name="Donnelly M.J."/>
            <person name="Kadowaki T."/>
            <person name="McGarry J.W."/>
            <person name="Darby A.C."/>
            <person name="Makepeace B.L."/>
        </authorList>
    </citation>
    <scope>NUCLEOTIDE SEQUENCE [LARGE SCALE GENOMIC DNA]</scope>
    <source>
        <strain evidence="4">UoL-UT</strain>
    </source>
</reference>
<dbReference type="Pfam" id="PF00797">
    <property type="entry name" value="Acetyltransf_2"/>
    <property type="match status" value="1"/>
</dbReference>
<name>A0A443RVA8_9ACAR</name>
<protein>
    <recommendedName>
        <fullName evidence="2">arylamine N-acetyltransferase</fullName>
        <ecNumber evidence="2">2.3.1.5</ecNumber>
    </recommendedName>
</protein>
<dbReference type="SUPFAM" id="SSF54001">
    <property type="entry name" value="Cysteine proteinases"/>
    <property type="match status" value="1"/>
</dbReference>
<dbReference type="InterPro" id="IPR038765">
    <property type="entry name" value="Papain-like_cys_pep_sf"/>
</dbReference>
<keyword evidence="5" id="KW-1185">Reference proteome</keyword>
<dbReference type="PANTHER" id="PTHR11786:SF0">
    <property type="entry name" value="ARYLAMINE N-ACETYLTRANSFERASE 4-RELATED"/>
    <property type="match status" value="1"/>
</dbReference>
<gene>
    <name evidence="4" type="ORF">B4U80_12377</name>
</gene>
<evidence type="ECO:0000256" key="1">
    <source>
        <dbReference type="ARBA" id="ARBA00006547"/>
    </source>
</evidence>
<dbReference type="GO" id="GO:0004060">
    <property type="term" value="F:arylamine N-acetyltransferase activity"/>
    <property type="evidence" value="ECO:0007669"/>
    <property type="project" value="UniProtKB-EC"/>
</dbReference>
<dbReference type="Proteomes" id="UP000288716">
    <property type="component" value="Unassembled WGS sequence"/>
</dbReference>